<evidence type="ECO:0000313" key="2">
    <source>
        <dbReference type="Proteomes" id="UP000324194"/>
    </source>
</evidence>
<keyword evidence="2" id="KW-1185">Reference proteome</keyword>
<gene>
    <name evidence="1" type="ORF">AQUSIP_09480</name>
</gene>
<evidence type="ECO:0008006" key="3">
    <source>
        <dbReference type="Google" id="ProtNLM"/>
    </source>
</evidence>
<dbReference type="PROSITE" id="PS51257">
    <property type="entry name" value="PROKAR_LIPOPROTEIN"/>
    <property type="match status" value="1"/>
</dbReference>
<sequence length="184" mass="19629">MSAKLFNANLRNGMFAGMGALVIAGCATSQAPEQMPAQPAAGTSLLTEQPPQPPIVNYKHVTLTNLNMNNQGNQIMIKPGKTIQAVIQYNYNCPNCYQSLNNQIIIGLARRSAQACIYNGGPQGAGSAEFTLKAPAKPGKYEVRFRGLQAMDCGEALRAGWNADNSPSKQTTIGTIIVSRKAES</sequence>
<reference evidence="1 2" key="1">
    <citation type="submission" date="2019-08" db="EMBL/GenBank/DDBJ databases">
        <authorList>
            <person name="Guy L."/>
        </authorList>
    </citation>
    <scope>NUCLEOTIDE SEQUENCE [LARGE SCALE GENOMIC DNA]</scope>
    <source>
        <strain evidence="1 2">SGT-108</strain>
    </source>
</reference>
<dbReference type="EMBL" id="LR699119">
    <property type="protein sequence ID" value="VVC75658.1"/>
    <property type="molecule type" value="Genomic_DNA"/>
</dbReference>
<name>A0A5E4PGK8_9COXI</name>
<dbReference type="OrthoDB" id="473693at2"/>
<protein>
    <recommendedName>
        <fullName evidence="3">Lipoprotein</fullName>
    </recommendedName>
</protein>
<dbReference type="Proteomes" id="UP000324194">
    <property type="component" value="Chromosome 1"/>
</dbReference>
<organism evidence="1 2">
    <name type="scientific">Aquicella siphonis</name>
    <dbReference type="NCBI Taxonomy" id="254247"/>
    <lineage>
        <taxon>Bacteria</taxon>
        <taxon>Pseudomonadati</taxon>
        <taxon>Pseudomonadota</taxon>
        <taxon>Gammaproteobacteria</taxon>
        <taxon>Legionellales</taxon>
        <taxon>Coxiellaceae</taxon>
        <taxon>Aquicella</taxon>
    </lineage>
</organism>
<dbReference type="KEGG" id="asip:AQUSIP_09480"/>
<proteinExistence type="predicted"/>
<dbReference type="RefSeq" id="WP_148338945.1">
    <property type="nucleotide sequence ID" value="NZ_LR699119.1"/>
</dbReference>
<accession>A0A5E4PGK8</accession>
<dbReference type="AlphaFoldDB" id="A0A5E4PGK8"/>
<evidence type="ECO:0000313" key="1">
    <source>
        <dbReference type="EMBL" id="VVC75658.1"/>
    </source>
</evidence>